<dbReference type="Gene3D" id="3.40.50.20">
    <property type="match status" value="1"/>
</dbReference>
<evidence type="ECO:0000256" key="4">
    <source>
        <dbReference type="ARBA" id="ARBA00022840"/>
    </source>
</evidence>
<dbReference type="InterPro" id="IPR000089">
    <property type="entry name" value="Biotin_lipoyl"/>
</dbReference>
<reference evidence="9" key="1">
    <citation type="submission" date="2014-05" db="EMBL/GenBank/DDBJ databases">
        <title>Key roles for freshwater Actinobacteria revealed by deep metagenomic sequencing.</title>
        <authorList>
            <person name="Ghai R."/>
            <person name="Mizuno C.M."/>
            <person name="Picazo A."/>
            <person name="Camacho A."/>
            <person name="Rodriguez-Valera F."/>
        </authorList>
    </citation>
    <scope>NUCLEOTIDE SEQUENCE</scope>
</reference>
<sequence length="572" mass="61177">MKRVLIANRGEIAVRVIRACADHGIESVAVYSETDRDSMHAQLADSAYSLSGTTAAQTYLNIEKLIAVAKQSGSDAVHPGYGFLSENADFAQAVLDAGLIWIGPPPAAIRALGDKVSARKIAAKAGAPLVAGTADPVDNHHEIIAFAKEHGLPVAIKAAHGGGGRGLKIAFSMEEIPEAFASAVREAIAGFGRGECFVERYLDKPRHVETQVLVDKFGNTAVISTRDCSLQRRHQKLVEEAPAPFLSAAQNEELYRASKAIMKEAGYIGAGTCEFLVGVDGTISFLEVNTRLQVEHPVSEEVTGIDLVREQFRIAMGEELGYGDPIVRGHSIEFRINGEDPGRSFLPAPGRITKMILPAGPGVRVDTGFRAGDAITGNFDSLLAKLIVTGATRAEAISRARRAISEFVIEGMATALPFHKAILDDPAYTEEFKVYTSYIEKEFKNQIPEFKILPLEAQTKAAADHLVAEINGKRFEILLHAPEPVVKRHRAKDAMAGGAGGVGLTSPMQGTVVKIAVTEGQSVEQGDLVMVLEAMKMEQPLMAHRSGVISNLSAVIGETVTSGTVLCDIIEA</sequence>
<dbReference type="InterPro" id="IPR011053">
    <property type="entry name" value="Single_hybrid_motif"/>
</dbReference>
<dbReference type="PROSITE" id="PS00188">
    <property type="entry name" value="BIOTIN"/>
    <property type="match status" value="1"/>
</dbReference>
<evidence type="ECO:0000313" key="9">
    <source>
        <dbReference type="EMBL" id="KGA19905.1"/>
    </source>
</evidence>
<gene>
    <name evidence="9" type="ORF">GM50_3505</name>
</gene>
<dbReference type="Pfam" id="PF00289">
    <property type="entry name" value="Biotin_carb_N"/>
    <property type="match status" value="1"/>
</dbReference>
<dbReference type="PROSITE" id="PS50968">
    <property type="entry name" value="BIOTINYL_LIPOYL"/>
    <property type="match status" value="1"/>
</dbReference>
<dbReference type="FunFam" id="3.40.50.20:FF:000010">
    <property type="entry name" value="Propionyl-CoA carboxylase subunit alpha"/>
    <property type="match status" value="1"/>
</dbReference>
<accession>A0A094Q6U8</accession>
<feature type="domain" description="Biotin carboxylation" evidence="8">
    <location>
        <begin position="1"/>
        <end position="444"/>
    </location>
</feature>
<dbReference type="InterPro" id="IPR005482">
    <property type="entry name" value="Biotin_COase_C"/>
</dbReference>
<dbReference type="PANTHER" id="PTHR18866">
    <property type="entry name" value="CARBOXYLASE:PYRUVATE/ACETYL-COA/PROPIONYL-COA CARBOXYLASE"/>
    <property type="match status" value="1"/>
</dbReference>
<dbReference type="SUPFAM" id="SSF56059">
    <property type="entry name" value="Glutathione synthetase ATP-binding domain-like"/>
    <property type="match status" value="1"/>
</dbReference>
<dbReference type="InterPro" id="IPR011054">
    <property type="entry name" value="Rudment_hybrid_motif"/>
</dbReference>
<name>A0A094Q6U8_9ZZZZ</name>
<keyword evidence="4" id="KW-0067">ATP-binding</keyword>
<dbReference type="Pfam" id="PF00364">
    <property type="entry name" value="Biotin_lipoyl"/>
    <property type="match status" value="1"/>
</dbReference>
<dbReference type="CDD" id="cd06850">
    <property type="entry name" value="biotinyl_domain"/>
    <property type="match status" value="1"/>
</dbReference>
<evidence type="ECO:0008006" key="10">
    <source>
        <dbReference type="Google" id="ProtNLM"/>
    </source>
</evidence>
<dbReference type="InterPro" id="IPR011761">
    <property type="entry name" value="ATP-grasp"/>
</dbReference>
<evidence type="ECO:0000256" key="3">
    <source>
        <dbReference type="ARBA" id="ARBA00022741"/>
    </source>
</evidence>
<keyword evidence="2" id="KW-0436">Ligase</keyword>
<dbReference type="SMART" id="SM00878">
    <property type="entry name" value="Biotin_carb_C"/>
    <property type="match status" value="1"/>
</dbReference>
<evidence type="ECO:0000256" key="2">
    <source>
        <dbReference type="ARBA" id="ARBA00022598"/>
    </source>
</evidence>
<dbReference type="Gene3D" id="3.30.1490.20">
    <property type="entry name" value="ATP-grasp fold, A domain"/>
    <property type="match status" value="1"/>
</dbReference>
<keyword evidence="5" id="KW-0092">Biotin</keyword>
<dbReference type="Pfam" id="PF02785">
    <property type="entry name" value="Biotin_carb_C"/>
    <property type="match status" value="1"/>
</dbReference>
<feature type="domain" description="ATP-grasp" evidence="7">
    <location>
        <begin position="119"/>
        <end position="316"/>
    </location>
</feature>
<comment type="caution">
    <text evidence="9">The sequence shown here is derived from an EMBL/GenBank/DDBJ whole genome shotgun (WGS) entry which is preliminary data.</text>
</comment>
<dbReference type="GO" id="GO:0016874">
    <property type="term" value="F:ligase activity"/>
    <property type="evidence" value="ECO:0007669"/>
    <property type="project" value="UniProtKB-KW"/>
</dbReference>
<dbReference type="GO" id="GO:0046872">
    <property type="term" value="F:metal ion binding"/>
    <property type="evidence" value="ECO:0007669"/>
    <property type="project" value="InterPro"/>
</dbReference>
<evidence type="ECO:0000256" key="5">
    <source>
        <dbReference type="ARBA" id="ARBA00023267"/>
    </source>
</evidence>
<comment type="cofactor">
    <cofactor evidence="1">
        <name>biotin</name>
        <dbReference type="ChEBI" id="CHEBI:57586"/>
    </cofactor>
</comment>
<dbReference type="SUPFAM" id="SSF51230">
    <property type="entry name" value="Single hybrid motif"/>
    <property type="match status" value="1"/>
</dbReference>
<dbReference type="InterPro" id="IPR005481">
    <property type="entry name" value="BC-like_N"/>
</dbReference>
<protein>
    <recommendedName>
        <fullName evidence="10">Acetyl-CoA carboxylase</fullName>
    </recommendedName>
</protein>
<dbReference type="Gene3D" id="2.40.50.100">
    <property type="match status" value="1"/>
</dbReference>
<dbReference type="InterPro" id="IPR011764">
    <property type="entry name" value="Biotin_carboxylation_dom"/>
</dbReference>
<dbReference type="InterPro" id="IPR050856">
    <property type="entry name" value="Biotin_carboxylase_complex"/>
</dbReference>
<dbReference type="InterPro" id="IPR013815">
    <property type="entry name" value="ATP_grasp_subdomain_1"/>
</dbReference>
<dbReference type="InterPro" id="IPR001882">
    <property type="entry name" value="Biotin_BS"/>
</dbReference>
<dbReference type="PROSITE" id="PS50979">
    <property type="entry name" value="BC"/>
    <property type="match status" value="1"/>
</dbReference>
<evidence type="ECO:0000259" key="8">
    <source>
        <dbReference type="PROSITE" id="PS50979"/>
    </source>
</evidence>
<dbReference type="InterPro" id="IPR016185">
    <property type="entry name" value="PreATP-grasp_dom_sf"/>
</dbReference>
<dbReference type="SUPFAM" id="SSF51246">
    <property type="entry name" value="Rudiment single hybrid motif"/>
    <property type="match status" value="1"/>
</dbReference>
<dbReference type="AlphaFoldDB" id="A0A094Q6U8"/>
<dbReference type="PROSITE" id="PS50975">
    <property type="entry name" value="ATP_GRASP"/>
    <property type="match status" value="1"/>
</dbReference>
<evidence type="ECO:0000256" key="1">
    <source>
        <dbReference type="ARBA" id="ARBA00001953"/>
    </source>
</evidence>
<dbReference type="SUPFAM" id="SSF52440">
    <property type="entry name" value="PreATP-grasp domain"/>
    <property type="match status" value="1"/>
</dbReference>
<evidence type="ECO:0000259" key="7">
    <source>
        <dbReference type="PROSITE" id="PS50975"/>
    </source>
</evidence>
<dbReference type="PROSITE" id="PS00867">
    <property type="entry name" value="CPSASE_2"/>
    <property type="match status" value="1"/>
</dbReference>
<dbReference type="PANTHER" id="PTHR18866:SF33">
    <property type="entry name" value="METHYLCROTONOYL-COA CARBOXYLASE SUBUNIT ALPHA, MITOCHONDRIAL-RELATED"/>
    <property type="match status" value="1"/>
</dbReference>
<evidence type="ECO:0000259" key="6">
    <source>
        <dbReference type="PROSITE" id="PS50968"/>
    </source>
</evidence>
<dbReference type="Gene3D" id="3.30.470.20">
    <property type="entry name" value="ATP-grasp fold, B domain"/>
    <property type="match status" value="1"/>
</dbReference>
<dbReference type="GO" id="GO:0005524">
    <property type="term" value="F:ATP binding"/>
    <property type="evidence" value="ECO:0007669"/>
    <property type="project" value="UniProtKB-KW"/>
</dbReference>
<keyword evidence="3" id="KW-0547">Nucleotide-binding</keyword>
<feature type="domain" description="Lipoyl-binding" evidence="6">
    <location>
        <begin position="499"/>
        <end position="570"/>
    </location>
</feature>
<proteinExistence type="predicted"/>
<organism evidence="9">
    <name type="scientific">freshwater metagenome</name>
    <dbReference type="NCBI Taxonomy" id="449393"/>
    <lineage>
        <taxon>unclassified sequences</taxon>
        <taxon>metagenomes</taxon>
        <taxon>ecological metagenomes</taxon>
    </lineage>
</organism>
<dbReference type="EMBL" id="JNSK01000007">
    <property type="protein sequence ID" value="KGA19905.1"/>
    <property type="molecule type" value="Genomic_DNA"/>
</dbReference>
<dbReference type="Pfam" id="PF02786">
    <property type="entry name" value="CPSase_L_D2"/>
    <property type="match status" value="1"/>
</dbReference>
<dbReference type="InterPro" id="IPR005479">
    <property type="entry name" value="CPAse_ATP-bd"/>
</dbReference>